<dbReference type="Pfam" id="PF23231">
    <property type="entry name" value="HAT_Syf1_CNRKL1_C"/>
    <property type="match status" value="1"/>
</dbReference>
<feature type="domain" description="S1 motif" evidence="6">
    <location>
        <begin position="447"/>
        <end position="512"/>
    </location>
</feature>
<dbReference type="InterPro" id="IPR012340">
    <property type="entry name" value="NA-bd_OB-fold"/>
</dbReference>
<dbReference type="SMART" id="SM00386">
    <property type="entry name" value="HAT"/>
    <property type="match status" value="3"/>
</dbReference>
<keyword evidence="3" id="KW-0677">Repeat</keyword>
<dbReference type="KEGG" id="scac:106082489"/>
<feature type="region of interest" description="Disordered" evidence="5">
    <location>
        <begin position="1085"/>
        <end position="1129"/>
    </location>
</feature>
<proteinExistence type="predicted"/>
<dbReference type="GO" id="GO:0003723">
    <property type="term" value="F:RNA binding"/>
    <property type="evidence" value="ECO:0007669"/>
    <property type="project" value="TreeGrafter"/>
</dbReference>
<reference evidence="7" key="1">
    <citation type="submission" date="2020-05" db="UniProtKB">
        <authorList>
            <consortium name="EnsemblMetazoa"/>
        </authorList>
    </citation>
    <scope>IDENTIFICATION</scope>
    <source>
        <strain evidence="7">USDA</strain>
    </source>
</reference>
<comment type="subcellular location">
    <subcellularLocation>
        <location evidence="1">Nucleus</location>
        <location evidence="1">Nucleolus</location>
    </subcellularLocation>
</comment>
<evidence type="ECO:0000313" key="8">
    <source>
        <dbReference type="Proteomes" id="UP000095300"/>
    </source>
</evidence>
<keyword evidence="4" id="KW-0539">Nucleus</keyword>
<dbReference type="PANTHER" id="PTHR23270">
    <property type="entry name" value="PROGRAMMED CELL DEATH PROTEIN 11 PRE-RRNA PROCESSING PROTEIN RRP5"/>
    <property type="match status" value="1"/>
</dbReference>
<feature type="compositionally biased region" description="Basic and acidic residues" evidence="5">
    <location>
        <begin position="1104"/>
        <end position="1129"/>
    </location>
</feature>
<dbReference type="VEuPathDB" id="VectorBase:SCAU003388"/>
<dbReference type="EnsemblMetazoa" id="SCAU003388-RA">
    <property type="protein sequence ID" value="SCAU003388-PA"/>
    <property type="gene ID" value="SCAU003388"/>
</dbReference>
<feature type="compositionally biased region" description="Basic and acidic residues" evidence="5">
    <location>
        <begin position="1035"/>
        <end position="1044"/>
    </location>
</feature>
<keyword evidence="8" id="KW-1185">Reference proteome</keyword>
<accession>A0A1I8NZ65</accession>
<dbReference type="InterPro" id="IPR011990">
    <property type="entry name" value="TPR-like_helical_dom_sf"/>
</dbReference>
<dbReference type="Gene3D" id="2.40.50.140">
    <property type="entry name" value="Nucleic acid-binding proteins"/>
    <property type="match status" value="2"/>
</dbReference>
<dbReference type="SMART" id="SM00316">
    <property type="entry name" value="S1"/>
    <property type="match status" value="6"/>
</dbReference>
<feature type="compositionally biased region" description="Basic and acidic residues" evidence="5">
    <location>
        <begin position="993"/>
        <end position="1028"/>
    </location>
</feature>
<evidence type="ECO:0000256" key="5">
    <source>
        <dbReference type="SAM" id="MobiDB-lite"/>
    </source>
</evidence>
<evidence type="ECO:0000256" key="4">
    <source>
        <dbReference type="ARBA" id="ARBA00023242"/>
    </source>
</evidence>
<name>A0A1I8NZ65_STOCA</name>
<gene>
    <name evidence="7" type="primary">106082489</name>
</gene>
<organism evidence="7 8">
    <name type="scientific">Stomoxys calcitrans</name>
    <name type="common">Stable fly</name>
    <name type="synonym">Conops calcitrans</name>
    <dbReference type="NCBI Taxonomy" id="35570"/>
    <lineage>
        <taxon>Eukaryota</taxon>
        <taxon>Metazoa</taxon>
        <taxon>Ecdysozoa</taxon>
        <taxon>Arthropoda</taxon>
        <taxon>Hexapoda</taxon>
        <taxon>Insecta</taxon>
        <taxon>Pterygota</taxon>
        <taxon>Neoptera</taxon>
        <taxon>Endopterygota</taxon>
        <taxon>Diptera</taxon>
        <taxon>Brachycera</taxon>
        <taxon>Muscomorpha</taxon>
        <taxon>Muscoidea</taxon>
        <taxon>Muscidae</taxon>
        <taxon>Stomoxys</taxon>
    </lineage>
</organism>
<dbReference type="InterPro" id="IPR055430">
    <property type="entry name" value="HAT_Syf1_CNRKL1_C"/>
</dbReference>
<dbReference type="Gene3D" id="1.25.40.10">
    <property type="entry name" value="Tetratricopeptide repeat domain"/>
    <property type="match status" value="2"/>
</dbReference>
<feature type="region of interest" description="Disordered" evidence="5">
    <location>
        <begin position="979"/>
        <end position="1050"/>
    </location>
</feature>
<feature type="domain" description="S1 motif" evidence="6">
    <location>
        <begin position="694"/>
        <end position="766"/>
    </location>
</feature>
<dbReference type="PANTHER" id="PTHR23270:SF10">
    <property type="entry name" value="PROTEIN RRP5 HOMOLOG"/>
    <property type="match status" value="1"/>
</dbReference>
<evidence type="ECO:0000256" key="3">
    <source>
        <dbReference type="ARBA" id="ARBA00022737"/>
    </source>
</evidence>
<evidence type="ECO:0000256" key="1">
    <source>
        <dbReference type="ARBA" id="ARBA00004604"/>
    </source>
</evidence>
<feature type="compositionally biased region" description="Acidic residues" evidence="5">
    <location>
        <begin position="1092"/>
        <end position="1103"/>
    </location>
</feature>
<dbReference type="STRING" id="35570.A0A1I8NZ65"/>
<evidence type="ECO:0000259" key="6">
    <source>
        <dbReference type="PROSITE" id="PS50126"/>
    </source>
</evidence>
<dbReference type="InterPro" id="IPR003107">
    <property type="entry name" value="HAT"/>
</dbReference>
<evidence type="ECO:0000313" key="7">
    <source>
        <dbReference type="EnsemblMetazoa" id="SCAU003388-PA"/>
    </source>
</evidence>
<dbReference type="PROSITE" id="PS50126">
    <property type="entry name" value="S1"/>
    <property type="match status" value="3"/>
</dbReference>
<dbReference type="SUPFAM" id="SSF48452">
    <property type="entry name" value="TPR-like"/>
    <property type="match status" value="1"/>
</dbReference>
<dbReference type="InterPro" id="IPR045209">
    <property type="entry name" value="Rrp5"/>
</dbReference>
<dbReference type="GO" id="GO:0032040">
    <property type="term" value="C:small-subunit processome"/>
    <property type="evidence" value="ECO:0007669"/>
    <property type="project" value="TreeGrafter"/>
</dbReference>
<evidence type="ECO:0000256" key="2">
    <source>
        <dbReference type="ARBA" id="ARBA00022552"/>
    </source>
</evidence>
<dbReference type="OrthoDB" id="412781at2759"/>
<sequence length="1413" mass="159333">MVIVEKSFPRGGIPASKEKAATTKLDGQIFGAVQRKIKKTKSKSSKKLPTVGDNQSEVLESFSAQTLSYETIQDGMIIMGIVKKVDQLYLSIALPGRITARVSALEISDSYTKATKEFLQNSTQSEGYKPLTDLYKVGQIVYGRVQELKTNERGQTLVDMSLKPTEVHADLNHSSVRKGFVFNGAIEEVQEHGYIIESGIKGLRCFVPSDKAQEGHAVGEMVYLKVDKMTSDKSASTCICKEIQEAKLKVKDQNDPSLDYLLPSTIVNFQVSQRLKDGLKGTIMNEVFTAYVNEHQLGDALLGPDDYEINAKYEARILYVMPLTKLVYLTLKVQRNPEVKTEDTDNEESSTLKCGDVVENAKVHHLGTGGIILILNDTFKGMLSFKTIKSNYKGNYDQDELLAKYATKSTHKVRILDYDVMDSLYICTDNTTAVNEKFFALEDFKPGDFLTAKVKQYNEKIGGYTLQVGMVTAIIEKLFLAPSIKMLEANSKLKCRIVAVKPERKMVYLTNRPEYLAKNCSILTSVNEAKVNGNYTGTVVKCGSSFALVKFFGDVKGIFYRQNASPGQLENMEEGQTLQFRVASKQDDQLILGLVENTFKLGEICPISIVHKLESGLEVKVSYGLEEGQEIEFKGLVPLRLLSNFVDLLLAKLQMYQIGEQTKAVSTLNNVFSIRDVPYFTENATPNWKSVKVGDILKGYVKDVSDDVVEVMVPIKGYTKTVKVHLNMMLMDVANSSKVSLTQDQVVFVKVLGKEDTTKTISVSAQLTDVWDGQMSTTSQFVKDYLDEVDAIRKSLKKQGNPIGRYSVGDKVTAKFQCVNETTGDWEYTLEKTQLIGIVKSTMVGKAKSPKPETSQDCVILWIDYSSNLILLSNRQGDIDHILPGKGIPQNLVGKGGINAKVLLKNESIFVCSLKKGKNPLVYCPSQLHFNDFEKTSSNAVEEGNFCKLTFIDDTIPIAVLDDTFKIWIEVGKKRKLQKETAQVAEGPSAKKPKLEKEKQNKTERKRKDSDSKQEPPKKLKQTIKDESNQSQLFYEDKTADRKAASKVVDTVTGTTVSDPKVAKSKPVAKTLAGVSNFWTTDLSNISKNDESSEEEDEDENDDDNKKSNDGKTKKKLTTAEKFKQQREEEARLRAIEEKYADPNQLPDSVDQFDRLVLSDPNNSKHWINYMVYHLQSAEIDKARAVARRALKTITFRNSDDQINIWVAMLNLELRYGSKESFNDILKEALMYNDPLKVYLRAVEIMTDAQKNQEVIEMIGVITKKFKTEQEMWRVAANAFFTIDMPERAQQLLHRALTCLPERDHVNTIVMFANLNHKFENNEMAQTLLDQVVTSYPKRVDVWCQYVDMLVKADLVESARNILERAVVQKIPLRKMRTIFKKYLEFEERFGNDTLVQRVKQLAIDYVKKNEHL</sequence>
<dbReference type="SUPFAM" id="SSF50249">
    <property type="entry name" value="Nucleic acid-binding proteins"/>
    <property type="match status" value="3"/>
</dbReference>
<feature type="domain" description="S1 motif" evidence="6">
    <location>
        <begin position="75"/>
        <end position="163"/>
    </location>
</feature>
<keyword evidence="2" id="KW-0698">rRNA processing</keyword>
<protein>
    <recommendedName>
        <fullName evidence="6">S1 motif domain-containing protein</fullName>
    </recommendedName>
</protein>
<dbReference type="Proteomes" id="UP000095300">
    <property type="component" value="Unassembled WGS sequence"/>
</dbReference>
<dbReference type="GO" id="GO:0006364">
    <property type="term" value="P:rRNA processing"/>
    <property type="evidence" value="ECO:0007669"/>
    <property type="project" value="UniProtKB-KW"/>
</dbReference>
<dbReference type="InterPro" id="IPR003029">
    <property type="entry name" value="S1_domain"/>
</dbReference>